<name>A0A1J5QL57_9ZZZZ</name>
<sequence>MYPIQSRAEQNSVAELWTLGQAADYIGLTERSLRRYIADGDLPAYRLAGKKQIRVRRSDVEALLKPIPA</sequence>
<dbReference type="NCBIfam" id="TIGR01764">
    <property type="entry name" value="excise"/>
    <property type="match status" value="1"/>
</dbReference>
<evidence type="ECO:0000313" key="2">
    <source>
        <dbReference type="EMBL" id="OIQ84050.1"/>
    </source>
</evidence>
<protein>
    <submittedName>
        <fullName evidence="2">Helix-turn-helix domain protein</fullName>
    </submittedName>
</protein>
<dbReference type="InterPro" id="IPR009061">
    <property type="entry name" value="DNA-bd_dom_put_sf"/>
</dbReference>
<accession>A0A1J5QL57</accession>
<dbReference type="EMBL" id="MLJW01000649">
    <property type="protein sequence ID" value="OIQ84050.1"/>
    <property type="molecule type" value="Genomic_DNA"/>
</dbReference>
<evidence type="ECO:0000259" key="1">
    <source>
        <dbReference type="Pfam" id="PF12728"/>
    </source>
</evidence>
<comment type="caution">
    <text evidence="2">The sequence shown here is derived from an EMBL/GenBank/DDBJ whole genome shotgun (WGS) entry which is preliminary data.</text>
</comment>
<proteinExistence type="predicted"/>
<dbReference type="Pfam" id="PF12728">
    <property type="entry name" value="HTH_17"/>
    <property type="match status" value="1"/>
</dbReference>
<dbReference type="GO" id="GO:0003677">
    <property type="term" value="F:DNA binding"/>
    <property type="evidence" value="ECO:0007669"/>
    <property type="project" value="InterPro"/>
</dbReference>
<feature type="domain" description="Helix-turn-helix" evidence="1">
    <location>
        <begin position="18"/>
        <end position="65"/>
    </location>
</feature>
<dbReference type="InterPro" id="IPR010093">
    <property type="entry name" value="SinI_DNA-bd"/>
</dbReference>
<organism evidence="2">
    <name type="scientific">mine drainage metagenome</name>
    <dbReference type="NCBI Taxonomy" id="410659"/>
    <lineage>
        <taxon>unclassified sequences</taxon>
        <taxon>metagenomes</taxon>
        <taxon>ecological metagenomes</taxon>
    </lineage>
</organism>
<gene>
    <name evidence="2" type="ORF">GALL_341300</name>
</gene>
<dbReference type="InterPro" id="IPR041657">
    <property type="entry name" value="HTH_17"/>
</dbReference>
<reference evidence="2" key="1">
    <citation type="submission" date="2016-10" db="EMBL/GenBank/DDBJ databases">
        <title>Sequence of Gallionella enrichment culture.</title>
        <authorList>
            <person name="Poehlein A."/>
            <person name="Muehling M."/>
            <person name="Daniel R."/>
        </authorList>
    </citation>
    <scope>NUCLEOTIDE SEQUENCE</scope>
</reference>
<dbReference type="SUPFAM" id="SSF46955">
    <property type="entry name" value="Putative DNA-binding domain"/>
    <property type="match status" value="1"/>
</dbReference>
<dbReference type="AlphaFoldDB" id="A0A1J5QL57"/>